<dbReference type="InterPro" id="IPR001296">
    <property type="entry name" value="Glyco_trans_1"/>
</dbReference>
<dbReference type="Proteomes" id="UP000595362">
    <property type="component" value="Chromosome"/>
</dbReference>
<dbReference type="Gene3D" id="3.40.50.2000">
    <property type="entry name" value="Glycogen Phosphorylase B"/>
    <property type="match status" value="2"/>
</dbReference>
<evidence type="ECO:0000313" key="2">
    <source>
        <dbReference type="EMBL" id="QQG36326.1"/>
    </source>
</evidence>
<protein>
    <submittedName>
        <fullName evidence="2">Glycosyltransferase</fullName>
    </submittedName>
</protein>
<proteinExistence type="predicted"/>
<accession>A0A7T5R2M4</accession>
<dbReference type="SUPFAM" id="SSF53756">
    <property type="entry name" value="UDP-Glycosyltransferase/glycogen phosphorylase"/>
    <property type="match status" value="1"/>
</dbReference>
<dbReference type="PANTHER" id="PTHR12526">
    <property type="entry name" value="GLYCOSYLTRANSFERASE"/>
    <property type="match status" value="1"/>
</dbReference>
<reference evidence="2 3" key="1">
    <citation type="submission" date="2020-07" db="EMBL/GenBank/DDBJ databases">
        <title>Huge and variable diversity of episymbiotic CPR bacteria and DPANN archaea in groundwater ecosystems.</title>
        <authorList>
            <person name="He C.Y."/>
            <person name="Keren R."/>
            <person name="Whittaker M."/>
            <person name="Farag I.F."/>
            <person name="Doudna J."/>
            <person name="Cate J.H.D."/>
            <person name="Banfield J.F."/>
        </authorList>
    </citation>
    <scope>NUCLEOTIDE SEQUENCE [LARGE SCALE GENOMIC DNA]</scope>
    <source>
        <strain evidence="2">NC_groundwater_70_Ag_B-0.1um_54_66</strain>
    </source>
</reference>
<sequence length="401" mass="45265">MDILLVISKFLPEYTGAAYRIDKLYQSLGESFSVSVLCGGIEHKSAATYTHRVLKVERLHDRSSGEKNRWLRLFYYYWDFLAARHALARRKFDVLHIAGTSAQTCAALYHASRHNTPTLLELVTAGAHPLQPLPLLGKICRPSLPDRTVLVAISEPLATRCANYGFKNICWSRPNPVDEERFQPQPAMKAELRQKLFPFGETDVVITMIAKFMPQKNQIFLLEVLTRLPGNFKLALGGPVARSGPLASRDASYFENLTSQIKSRGLENRVFIKQEFIENPQEWMQASDIYALPNRDEGLATPLLEAQACGLRIIANAQEDAFHCWVAQNETGHLLPLDPDLWSGAIKQSLDIPPAKLQERADHIRTRCGMERTTRIYRDILTYLASQGPNQTLEEVLNAHS</sequence>
<dbReference type="Pfam" id="PF00534">
    <property type="entry name" value="Glycos_transf_1"/>
    <property type="match status" value="1"/>
</dbReference>
<organism evidence="2 3">
    <name type="scientific">Micavibrio aeruginosavorus</name>
    <dbReference type="NCBI Taxonomy" id="349221"/>
    <lineage>
        <taxon>Bacteria</taxon>
        <taxon>Pseudomonadati</taxon>
        <taxon>Bdellovibrionota</taxon>
        <taxon>Bdellovibrionia</taxon>
        <taxon>Bdellovibrionales</taxon>
        <taxon>Pseudobdellovibrionaceae</taxon>
        <taxon>Micavibrio</taxon>
    </lineage>
</organism>
<feature type="domain" description="Glycosyl transferase family 1" evidence="1">
    <location>
        <begin position="199"/>
        <end position="359"/>
    </location>
</feature>
<evidence type="ECO:0000313" key="3">
    <source>
        <dbReference type="Proteomes" id="UP000595362"/>
    </source>
</evidence>
<dbReference type="AlphaFoldDB" id="A0A7T5R2M4"/>
<keyword evidence="2" id="KW-0808">Transferase</keyword>
<evidence type="ECO:0000259" key="1">
    <source>
        <dbReference type="Pfam" id="PF00534"/>
    </source>
</evidence>
<name>A0A7T5R2M4_9BACT</name>
<gene>
    <name evidence="2" type="ORF">HYS17_00600</name>
</gene>
<dbReference type="GO" id="GO:0016757">
    <property type="term" value="F:glycosyltransferase activity"/>
    <property type="evidence" value="ECO:0007669"/>
    <property type="project" value="InterPro"/>
</dbReference>
<dbReference type="EMBL" id="CP066681">
    <property type="protein sequence ID" value="QQG36326.1"/>
    <property type="molecule type" value="Genomic_DNA"/>
</dbReference>